<dbReference type="EMBL" id="OMOD01000069">
    <property type="protein sequence ID" value="SPF36749.1"/>
    <property type="molecule type" value="Genomic_DNA"/>
</dbReference>
<dbReference type="Proteomes" id="UP000238701">
    <property type="component" value="Unassembled WGS sequence"/>
</dbReference>
<name>A0A2U3KAS5_9BACT</name>
<evidence type="ECO:0000313" key="2">
    <source>
        <dbReference type="Proteomes" id="UP000238701"/>
    </source>
</evidence>
<sequence length="96" mass="10829">MKSRYSVNHAWPVCKFMHIGNVRGAQGWVRHHSHAVELLRFSAPGIFSEISCNGQTLFIARTLQDVRHKFCHRAFRAAQGKARGCFSPLRGAVPAR</sequence>
<organism evidence="1 2">
    <name type="scientific">Candidatus Sulfotelmatobacter kueseliae</name>
    <dbReference type="NCBI Taxonomy" id="2042962"/>
    <lineage>
        <taxon>Bacteria</taxon>
        <taxon>Pseudomonadati</taxon>
        <taxon>Acidobacteriota</taxon>
        <taxon>Terriglobia</taxon>
        <taxon>Terriglobales</taxon>
        <taxon>Candidatus Korobacteraceae</taxon>
        <taxon>Candidatus Sulfotelmatobacter</taxon>
    </lineage>
</organism>
<accession>A0A2U3KAS5</accession>
<evidence type="ECO:0000313" key="1">
    <source>
        <dbReference type="EMBL" id="SPF36749.1"/>
    </source>
</evidence>
<reference evidence="2" key="1">
    <citation type="submission" date="2018-02" db="EMBL/GenBank/DDBJ databases">
        <authorList>
            <person name="Hausmann B."/>
        </authorList>
    </citation>
    <scope>NUCLEOTIDE SEQUENCE [LARGE SCALE GENOMIC DNA]</scope>
    <source>
        <strain evidence="2">Peat soil MAG SbA1</strain>
    </source>
</reference>
<gene>
    <name evidence="1" type="ORF">SBA1_1600002</name>
</gene>
<dbReference type="AlphaFoldDB" id="A0A2U3KAS5"/>
<proteinExistence type="predicted"/>
<protein>
    <submittedName>
        <fullName evidence="1">Uncharacterized protein</fullName>
    </submittedName>
</protein>